<accession>A0A2P2QZV0</accession>
<sequence>MKRGGKEKKKKKKLRMEIT</sequence>
<evidence type="ECO:0000313" key="1">
    <source>
        <dbReference type="EMBL" id="MBX72536.1"/>
    </source>
</evidence>
<proteinExistence type="predicted"/>
<name>A0A2P2QZV0_RHIMU</name>
<protein>
    <submittedName>
        <fullName evidence="1">Uncharacterized protein</fullName>
    </submittedName>
</protein>
<dbReference type="EMBL" id="GGEC01092052">
    <property type="protein sequence ID" value="MBX72536.1"/>
    <property type="molecule type" value="Transcribed_RNA"/>
</dbReference>
<organism evidence="1">
    <name type="scientific">Rhizophora mucronata</name>
    <name type="common">Asiatic mangrove</name>
    <dbReference type="NCBI Taxonomy" id="61149"/>
    <lineage>
        <taxon>Eukaryota</taxon>
        <taxon>Viridiplantae</taxon>
        <taxon>Streptophyta</taxon>
        <taxon>Embryophyta</taxon>
        <taxon>Tracheophyta</taxon>
        <taxon>Spermatophyta</taxon>
        <taxon>Magnoliopsida</taxon>
        <taxon>eudicotyledons</taxon>
        <taxon>Gunneridae</taxon>
        <taxon>Pentapetalae</taxon>
        <taxon>rosids</taxon>
        <taxon>fabids</taxon>
        <taxon>Malpighiales</taxon>
        <taxon>Rhizophoraceae</taxon>
        <taxon>Rhizophora</taxon>
    </lineage>
</organism>
<reference evidence="1" key="1">
    <citation type="submission" date="2018-02" db="EMBL/GenBank/DDBJ databases">
        <title>Rhizophora mucronata_Transcriptome.</title>
        <authorList>
            <person name="Meera S.P."/>
            <person name="Sreeshan A."/>
            <person name="Augustine A."/>
        </authorList>
    </citation>
    <scope>NUCLEOTIDE SEQUENCE</scope>
    <source>
        <tissue evidence="1">Leaf</tissue>
    </source>
</reference>
<dbReference type="AlphaFoldDB" id="A0A2P2QZV0"/>